<organism evidence="2 3">
    <name type="scientific">Heterorhabditis bacteriophora</name>
    <name type="common">Entomopathogenic nematode worm</name>
    <dbReference type="NCBI Taxonomy" id="37862"/>
    <lineage>
        <taxon>Eukaryota</taxon>
        <taxon>Metazoa</taxon>
        <taxon>Ecdysozoa</taxon>
        <taxon>Nematoda</taxon>
        <taxon>Chromadorea</taxon>
        <taxon>Rhabditida</taxon>
        <taxon>Rhabditina</taxon>
        <taxon>Rhabditomorpha</taxon>
        <taxon>Strongyloidea</taxon>
        <taxon>Heterorhabditidae</taxon>
        <taxon>Heterorhabditis</taxon>
    </lineage>
</organism>
<accession>A0A1I7WY87</accession>
<protein>
    <submittedName>
        <fullName evidence="3">Uncharacterized protein</fullName>
    </submittedName>
</protein>
<dbReference type="GO" id="GO:1990745">
    <property type="term" value="C:EARP complex"/>
    <property type="evidence" value="ECO:0007669"/>
    <property type="project" value="InterPro"/>
</dbReference>
<dbReference type="GO" id="GO:0032456">
    <property type="term" value="P:endocytic recycling"/>
    <property type="evidence" value="ECO:0007669"/>
    <property type="project" value="InterPro"/>
</dbReference>
<keyword evidence="1" id="KW-1133">Transmembrane helix</keyword>
<dbReference type="PANTHER" id="PTHR13258:SF0">
    <property type="entry name" value="SYNDETIN"/>
    <property type="match status" value="1"/>
</dbReference>
<reference evidence="3" key="1">
    <citation type="submission" date="2016-11" db="UniProtKB">
        <authorList>
            <consortium name="WormBaseParasite"/>
        </authorList>
    </citation>
    <scope>IDENTIFICATION</scope>
</reference>
<dbReference type="PANTHER" id="PTHR13258">
    <property type="entry name" value="SYNDETIN"/>
    <property type="match status" value="1"/>
</dbReference>
<feature type="transmembrane region" description="Helical" evidence="1">
    <location>
        <begin position="20"/>
        <end position="42"/>
    </location>
</feature>
<dbReference type="InterPro" id="IPR040047">
    <property type="entry name" value="VPS50"/>
</dbReference>
<keyword evidence="2" id="KW-1185">Reference proteome</keyword>
<dbReference type="GO" id="GO:0000149">
    <property type="term" value="F:SNARE binding"/>
    <property type="evidence" value="ECO:0007669"/>
    <property type="project" value="TreeGrafter"/>
</dbReference>
<dbReference type="GO" id="GO:0005829">
    <property type="term" value="C:cytosol"/>
    <property type="evidence" value="ECO:0007669"/>
    <property type="project" value="GOC"/>
</dbReference>
<dbReference type="GO" id="GO:0042147">
    <property type="term" value="P:retrograde transport, endosome to Golgi"/>
    <property type="evidence" value="ECO:0007669"/>
    <property type="project" value="InterPro"/>
</dbReference>
<dbReference type="Proteomes" id="UP000095283">
    <property type="component" value="Unplaced"/>
</dbReference>
<name>A0A1I7WY87_HETBA</name>
<proteinExistence type="predicted"/>
<evidence type="ECO:0000313" key="3">
    <source>
        <dbReference type="WBParaSite" id="Hba_10163"/>
    </source>
</evidence>
<keyword evidence="1" id="KW-0812">Transmembrane</keyword>
<sequence length="312" mass="37128">MYCSKLVEFLKNIIYIHRYISLYLLLFCFSGYSLKVMISYCIDKQRFKSPSYSAQLEDMDKIKDELFELTDVVQKIRRDGNFPLAIRICIEAKEAANTYSYFSCVRYFVCYKVVLKYFQLLRRFGRMFFGHSSGELAISLEKQAVLYFIRYHHERLDELRMFLENECFTLCPVPNQFTIFDLQVSLISSLKYYKIIFKRVSRRTRSALFSSHRRSWRATGFPPNASGLYKSFWNSRKIVENSDVQIDHVPPNLCNTALNLLRFFGWFFQTMYQYQLFIRRYIRMTSLLPSISNESVPAVTHIMENSKLVTTF</sequence>
<evidence type="ECO:0000313" key="2">
    <source>
        <dbReference type="Proteomes" id="UP000095283"/>
    </source>
</evidence>
<dbReference type="AlphaFoldDB" id="A0A1I7WY87"/>
<evidence type="ECO:0000256" key="1">
    <source>
        <dbReference type="SAM" id="Phobius"/>
    </source>
</evidence>
<dbReference type="WBParaSite" id="Hba_10163">
    <property type="protein sequence ID" value="Hba_10163"/>
    <property type="gene ID" value="Hba_10163"/>
</dbReference>
<keyword evidence="1" id="KW-0472">Membrane</keyword>